<evidence type="ECO:0000256" key="2">
    <source>
        <dbReference type="SAM" id="Phobius"/>
    </source>
</evidence>
<protein>
    <submittedName>
        <fullName evidence="3">Uncharacterized protein</fullName>
    </submittedName>
</protein>
<sequence>MECYNFTATYKKVPAADADIAGIGVLLSFLISAWSAFALTAFSYIWGFIPESLLSDFDVRFLRVRQKASKEWTKTFQKAVLIFSDQQIVTGIAILIAGFGQFDKISVYHWQIVVYQAWMSSNVHLTSLTMLRSFLKTSPALRAWRITGMIVLLGLLLAALAPTVSGEWNGFVWNDSYVTSDAEDQKNYWIMGLPARCFLNSTALGSSEFIYPPDRSYPIDNAWRFGYFKTINVDAIFSYIFICGAYIWKIAALFEASHILFLRWTVKLPMQFMQRRLCRLAKRQGSESRSTATVCKYHSKTETSGVLEAEQESLTRRSTDGSPNPMHSRDLAQVPDILEDEEATALKAQQEPLVAELDFQDEKTLEKTLEDLHLMLYKTRTMRWLRGSTLIATTAIISTVVGILIQTRGRNITSAIGYYVAPPLGLVLLVSMGSLVLDRELYR</sequence>
<proteinExistence type="predicted"/>
<dbReference type="OrthoDB" id="5427664at2759"/>
<name>A0A9W7VZY3_9PEZI</name>
<keyword evidence="4" id="KW-1185">Reference proteome</keyword>
<gene>
    <name evidence="3" type="ORF">Tdes44962_MAKER04592</name>
</gene>
<keyword evidence="2" id="KW-0812">Transmembrane</keyword>
<feature type="region of interest" description="Disordered" evidence="1">
    <location>
        <begin position="305"/>
        <end position="327"/>
    </location>
</feature>
<reference evidence="3 4" key="1">
    <citation type="journal article" date="2018" name="IMA Fungus">
        <title>IMA Genome-F 10: Nine draft genome sequences of Claviceps purpurea s.lat., including C. arundinis, C. humidiphila, and C. cf. spartinae, pseudomolecules for the pitch canker pathogen Fusarium circinatum, draft genome of Davidsoniella eucalypti, Grosmannia galeiformis, Quambalaria eucalypti, and Teratosphaeria destructans.</title>
        <authorList>
            <person name="Wingfield B.D."/>
            <person name="Liu M."/>
            <person name="Nguyen H.D."/>
            <person name="Lane F.A."/>
            <person name="Morgan S.W."/>
            <person name="De Vos L."/>
            <person name="Wilken P.M."/>
            <person name="Duong T.A."/>
            <person name="Aylward J."/>
            <person name="Coetzee M.P."/>
            <person name="Dadej K."/>
            <person name="De Beer Z.W."/>
            <person name="Findlay W."/>
            <person name="Havenga M."/>
            <person name="Kolarik M."/>
            <person name="Menzies J.G."/>
            <person name="Naidoo K."/>
            <person name="Pochopski O."/>
            <person name="Shoukouhi P."/>
            <person name="Santana Q.C."/>
            <person name="Seifert K.A."/>
            <person name="Soal N."/>
            <person name="Steenkamp E.T."/>
            <person name="Tatham C.T."/>
            <person name="van der Nest M.A."/>
            <person name="Wingfield M.J."/>
        </authorList>
    </citation>
    <scope>NUCLEOTIDE SEQUENCE [LARGE SCALE GENOMIC DNA]</scope>
    <source>
        <strain evidence="3">CMW44962</strain>
    </source>
</reference>
<evidence type="ECO:0000313" key="3">
    <source>
        <dbReference type="EMBL" id="KAH9823631.1"/>
    </source>
</evidence>
<feature type="transmembrane region" description="Helical" evidence="2">
    <location>
        <begin position="20"/>
        <end position="46"/>
    </location>
</feature>
<dbReference type="PANTHER" id="PTHR37577:SF1">
    <property type="entry name" value="INTEGRAL MEMBRANE PROTEIN"/>
    <property type="match status" value="1"/>
</dbReference>
<comment type="caution">
    <text evidence="3">The sequence shown here is derived from an EMBL/GenBank/DDBJ whole genome shotgun (WGS) entry which is preliminary data.</text>
</comment>
<feature type="transmembrane region" description="Helical" evidence="2">
    <location>
        <begin position="417"/>
        <end position="437"/>
    </location>
</feature>
<evidence type="ECO:0000256" key="1">
    <source>
        <dbReference type="SAM" id="MobiDB-lite"/>
    </source>
</evidence>
<feature type="transmembrane region" description="Helical" evidence="2">
    <location>
        <begin position="112"/>
        <end position="131"/>
    </location>
</feature>
<keyword evidence="2" id="KW-0472">Membrane</keyword>
<reference evidence="3 4" key="2">
    <citation type="journal article" date="2021" name="Curr. Genet.">
        <title>Genetic response to nitrogen starvation in the aggressive Eucalyptus foliar pathogen Teratosphaeria destructans.</title>
        <authorList>
            <person name="Havenga M."/>
            <person name="Wingfield B.D."/>
            <person name="Wingfield M.J."/>
            <person name="Dreyer L.L."/>
            <person name="Roets F."/>
            <person name="Aylward J."/>
        </authorList>
    </citation>
    <scope>NUCLEOTIDE SEQUENCE [LARGE SCALE GENOMIC DNA]</scope>
    <source>
        <strain evidence="3">CMW44962</strain>
    </source>
</reference>
<organism evidence="3 4">
    <name type="scientific">Teratosphaeria destructans</name>
    <dbReference type="NCBI Taxonomy" id="418781"/>
    <lineage>
        <taxon>Eukaryota</taxon>
        <taxon>Fungi</taxon>
        <taxon>Dikarya</taxon>
        <taxon>Ascomycota</taxon>
        <taxon>Pezizomycotina</taxon>
        <taxon>Dothideomycetes</taxon>
        <taxon>Dothideomycetidae</taxon>
        <taxon>Mycosphaerellales</taxon>
        <taxon>Teratosphaeriaceae</taxon>
        <taxon>Teratosphaeria</taxon>
    </lineage>
</organism>
<feature type="transmembrane region" description="Helical" evidence="2">
    <location>
        <begin position="143"/>
        <end position="164"/>
    </location>
</feature>
<feature type="transmembrane region" description="Helical" evidence="2">
    <location>
        <begin position="79"/>
        <end position="100"/>
    </location>
</feature>
<dbReference type="AlphaFoldDB" id="A0A9W7VZY3"/>
<dbReference type="Proteomes" id="UP001138500">
    <property type="component" value="Unassembled WGS sequence"/>
</dbReference>
<dbReference type="PANTHER" id="PTHR37577">
    <property type="entry name" value="INTEGRAL MEMBRANE PROTEIN"/>
    <property type="match status" value="1"/>
</dbReference>
<dbReference type="EMBL" id="RIBY02002189">
    <property type="protein sequence ID" value="KAH9823631.1"/>
    <property type="molecule type" value="Genomic_DNA"/>
</dbReference>
<evidence type="ECO:0000313" key="4">
    <source>
        <dbReference type="Proteomes" id="UP001138500"/>
    </source>
</evidence>
<dbReference type="InterPro" id="IPR053018">
    <property type="entry name" value="Elsinochrome_Biosynth-Asso"/>
</dbReference>
<feature type="transmembrane region" description="Helical" evidence="2">
    <location>
        <begin position="384"/>
        <end position="405"/>
    </location>
</feature>
<feature type="transmembrane region" description="Helical" evidence="2">
    <location>
        <begin position="236"/>
        <end position="266"/>
    </location>
</feature>
<accession>A0A9W7VZY3</accession>
<keyword evidence="2" id="KW-1133">Transmembrane helix</keyword>